<dbReference type="InterPro" id="IPR046335">
    <property type="entry name" value="LacI/GalR-like_sensor"/>
</dbReference>
<name>A0A9X1S333_9MICO</name>
<comment type="caution">
    <text evidence="6">The sequence shown here is derived from an EMBL/GenBank/DDBJ whole genome shotgun (WGS) entry which is preliminary data.</text>
</comment>
<proteinExistence type="predicted"/>
<feature type="domain" description="HTH lacI-type" evidence="5">
    <location>
        <begin position="6"/>
        <end position="62"/>
    </location>
</feature>
<evidence type="ECO:0000256" key="2">
    <source>
        <dbReference type="ARBA" id="ARBA00023015"/>
    </source>
</evidence>
<dbReference type="Pfam" id="PF13377">
    <property type="entry name" value="Peripla_BP_3"/>
    <property type="match status" value="1"/>
</dbReference>
<dbReference type="Pfam" id="PF00356">
    <property type="entry name" value="LacI"/>
    <property type="match status" value="1"/>
</dbReference>
<evidence type="ECO:0000313" key="7">
    <source>
        <dbReference type="Proteomes" id="UP001139354"/>
    </source>
</evidence>
<gene>
    <name evidence="6" type="ORF">KEC57_05245</name>
</gene>
<dbReference type="InterPro" id="IPR000843">
    <property type="entry name" value="HTH_LacI"/>
</dbReference>
<organism evidence="6 7">
    <name type="scientific">Microbacterium allomyrinae</name>
    <dbReference type="NCBI Taxonomy" id="2830666"/>
    <lineage>
        <taxon>Bacteria</taxon>
        <taxon>Bacillati</taxon>
        <taxon>Actinomycetota</taxon>
        <taxon>Actinomycetes</taxon>
        <taxon>Micrococcales</taxon>
        <taxon>Microbacteriaceae</taxon>
        <taxon>Microbacterium</taxon>
    </lineage>
</organism>
<dbReference type="PANTHER" id="PTHR30146">
    <property type="entry name" value="LACI-RELATED TRANSCRIPTIONAL REPRESSOR"/>
    <property type="match status" value="1"/>
</dbReference>
<accession>A0A9X1S333</accession>
<evidence type="ECO:0000259" key="5">
    <source>
        <dbReference type="PROSITE" id="PS50932"/>
    </source>
</evidence>
<keyword evidence="7" id="KW-1185">Reference proteome</keyword>
<keyword evidence="1" id="KW-0678">Repressor</keyword>
<keyword evidence="2" id="KW-0805">Transcription regulation</keyword>
<evidence type="ECO:0000256" key="1">
    <source>
        <dbReference type="ARBA" id="ARBA00022491"/>
    </source>
</evidence>
<evidence type="ECO:0000256" key="3">
    <source>
        <dbReference type="ARBA" id="ARBA00023125"/>
    </source>
</evidence>
<dbReference type="GO" id="GO:0003700">
    <property type="term" value="F:DNA-binding transcription factor activity"/>
    <property type="evidence" value="ECO:0007669"/>
    <property type="project" value="TreeGrafter"/>
</dbReference>
<dbReference type="Gene3D" id="3.40.50.2300">
    <property type="match status" value="2"/>
</dbReference>
<dbReference type="SMART" id="SM00354">
    <property type="entry name" value="HTH_LACI"/>
    <property type="match status" value="1"/>
</dbReference>
<dbReference type="AlphaFoldDB" id="A0A9X1S333"/>
<dbReference type="PROSITE" id="PS50932">
    <property type="entry name" value="HTH_LACI_2"/>
    <property type="match status" value="1"/>
</dbReference>
<protein>
    <submittedName>
        <fullName evidence="6">LacI family DNA-binding transcriptional regulator</fullName>
    </submittedName>
</protein>
<evidence type="ECO:0000256" key="4">
    <source>
        <dbReference type="ARBA" id="ARBA00023163"/>
    </source>
</evidence>
<dbReference type="InterPro" id="IPR010982">
    <property type="entry name" value="Lambda_DNA-bd_dom_sf"/>
</dbReference>
<dbReference type="SUPFAM" id="SSF53822">
    <property type="entry name" value="Periplasmic binding protein-like I"/>
    <property type="match status" value="1"/>
</dbReference>
<dbReference type="PANTHER" id="PTHR30146:SF148">
    <property type="entry name" value="HTH-TYPE TRANSCRIPTIONAL REPRESSOR PURR-RELATED"/>
    <property type="match status" value="1"/>
</dbReference>
<dbReference type="EMBL" id="JAGTTN010000001">
    <property type="protein sequence ID" value="MCC2031588.1"/>
    <property type="molecule type" value="Genomic_DNA"/>
</dbReference>
<dbReference type="SUPFAM" id="SSF47413">
    <property type="entry name" value="lambda repressor-like DNA-binding domains"/>
    <property type="match status" value="1"/>
</dbReference>
<sequence length="330" mass="35119">MPSRQVSMGDVARHVGLSRSTISFVINGRTDIRIAEETKRRVWEAVAELGYRPHAGARSLASNRTNLLGLVTDIASSPFGGGIITGAQRAAWERGQVLLIVSIDVDASADAAMLEMLLERRIEGLIYATAGHVAVSLPASAAEVPVVLVHCEDVDGRYPSIIPDEEHGGYTATRRLIDGGHRRIGLINLDAPIPAAGRRSGYERALREADIDIDPTLIVSGSADAGAGYELARQMFRHPDPPSALFCGTDRVAMGAFDAIREAGLRIPEDVAVVGYDDQEIVASYLRPALTTVALPFEEMGAAAVEALNGDIEAFKGSVVRGSLVERASA</sequence>
<keyword evidence="4" id="KW-0804">Transcription</keyword>
<dbReference type="InterPro" id="IPR028082">
    <property type="entry name" value="Peripla_BP_I"/>
</dbReference>
<dbReference type="Proteomes" id="UP001139354">
    <property type="component" value="Unassembled WGS sequence"/>
</dbReference>
<dbReference type="RefSeq" id="WP_229383466.1">
    <property type="nucleotide sequence ID" value="NZ_JAGTTN010000001.1"/>
</dbReference>
<evidence type="ECO:0000313" key="6">
    <source>
        <dbReference type="EMBL" id="MCC2031588.1"/>
    </source>
</evidence>
<reference evidence="6" key="1">
    <citation type="submission" date="2021-04" db="EMBL/GenBank/DDBJ databases">
        <title>Microbacterium tenobrionis sp. nov. and Microbacterium allomyrinae sp. nov., isolated from larvae of Tenobrio molitor and Allomyrina dichotoma, respectively.</title>
        <authorList>
            <person name="Lee S.D."/>
        </authorList>
    </citation>
    <scope>NUCLEOTIDE SEQUENCE</scope>
    <source>
        <strain evidence="6">BWT-G7</strain>
    </source>
</reference>
<dbReference type="CDD" id="cd01392">
    <property type="entry name" value="HTH_LacI"/>
    <property type="match status" value="1"/>
</dbReference>
<keyword evidence="3 6" id="KW-0238">DNA-binding</keyword>
<dbReference type="CDD" id="cd06288">
    <property type="entry name" value="PBP1_sucrose_transcription_regulator"/>
    <property type="match status" value="1"/>
</dbReference>
<dbReference type="Gene3D" id="1.10.260.40">
    <property type="entry name" value="lambda repressor-like DNA-binding domains"/>
    <property type="match status" value="1"/>
</dbReference>
<dbReference type="GO" id="GO:0000976">
    <property type="term" value="F:transcription cis-regulatory region binding"/>
    <property type="evidence" value="ECO:0007669"/>
    <property type="project" value="TreeGrafter"/>
</dbReference>